<proteinExistence type="predicted"/>
<dbReference type="Pfam" id="PF03358">
    <property type="entry name" value="FMN_red"/>
    <property type="match status" value="1"/>
</dbReference>
<evidence type="ECO:0000259" key="1">
    <source>
        <dbReference type="Pfam" id="PF03358"/>
    </source>
</evidence>
<evidence type="ECO:0000313" key="3">
    <source>
        <dbReference type="Proteomes" id="UP000809431"/>
    </source>
</evidence>
<comment type="caution">
    <text evidence="2">The sequence shown here is derived from an EMBL/GenBank/DDBJ whole genome shotgun (WGS) entry which is preliminary data.</text>
</comment>
<dbReference type="InterPro" id="IPR005025">
    <property type="entry name" value="FMN_Rdtase-like_dom"/>
</dbReference>
<dbReference type="Gene3D" id="3.40.50.360">
    <property type="match status" value="1"/>
</dbReference>
<gene>
    <name evidence="2" type="ORF">JMJ54_04995</name>
</gene>
<dbReference type="EMBL" id="JAESND010000001">
    <property type="protein sequence ID" value="MBM3115180.1"/>
    <property type="molecule type" value="Genomic_DNA"/>
</dbReference>
<protein>
    <submittedName>
        <fullName evidence="2">NAD(P)H-dependent oxidoreductase</fullName>
    </submittedName>
</protein>
<feature type="domain" description="NADPH-dependent FMN reductase-like" evidence="1">
    <location>
        <begin position="1"/>
        <end position="138"/>
    </location>
</feature>
<accession>A0ABS2BIB9</accession>
<dbReference type="RefSeq" id="WP_203536822.1">
    <property type="nucleotide sequence ID" value="NZ_JAESND010000001.1"/>
</dbReference>
<dbReference type="InterPro" id="IPR029039">
    <property type="entry name" value="Flavoprotein-like_sf"/>
</dbReference>
<dbReference type="InterPro" id="IPR050712">
    <property type="entry name" value="NAD(P)H-dep_reductase"/>
</dbReference>
<organism evidence="2 3">
    <name type="scientific">Jeongeupia naejangsanensis</name>
    <dbReference type="NCBI Taxonomy" id="613195"/>
    <lineage>
        <taxon>Bacteria</taxon>
        <taxon>Pseudomonadati</taxon>
        <taxon>Pseudomonadota</taxon>
        <taxon>Betaproteobacteria</taxon>
        <taxon>Neisseriales</taxon>
        <taxon>Chitinibacteraceae</taxon>
        <taxon>Jeongeupia</taxon>
    </lineage>
</organism>
<dbReference type="Proteomes" id="UP000809431">
    <property type="component" value="Unassembled WGS sequence"/>
</dbReference>
<sequence length="176" mass="18274">MKLLALSGSLRAASHNTALLRACALLAPAGMQLTLYPTLGLLPLFNPDLEAIPPEPVADLRAQIIAADALLIASPEYAHGVSGVMKNALDWMVSSEAFVDKPVALLNASPRATHAQAALREILCTMSARLIEDASLAVPILGSKLDIQGICAHPAISSSLLGALTALQMHPVSLSA</sequence>
<keyword evidence="3" id="KW-1185">Reference proteome</keyword>
<reference evidence="2 3" key="1">
    <citation type="submission" date="2021-01" db="EMBL/GenBank/DDBJ databases">
        <title>Draft Genome Sequence and Polyhydroxyalkanoate Biosynthetic Potential of Jeongeupia naejangsanensis Type Strain DSM 24253.</title>
        <authorList>
            <person name="Turrini P."/>
            <person name="Artuso I."/>
            <person name="Lugli G.A."/>
            <person name="Frangipani E."/>
            <person name="Ventura M."/>
            <person name="Visca P."/>
        </authorList>
    </citation>
    <scope>NUCLEOTIDE SEQUENCE [LARGE SCALE GENOMIC DNA]</scope>
    <source>
        <strain evidence="2 3">DSM 24253</strain>
    </source>
</reference>
<evidence type="ECO:0000313" key="2">
    <source>
        <dbReference type="EMBL" id="MBM3115180.1"/>
    </source>
</evidence>
<dbReference type="PANTHER" id="PTHR30543">
    <property type="entry name" value="CHROMATE REDUCTASE"/>
    <property type="match status" value="1"/>
</dbReference>
<dbReference type="PANTHER" id="PTHR30543:SF21">
    <property type="entry name" value="NAD(P)H-DEPENDENT FMN REDUCTASE LOT6"/>
    <property type="match status" value="1"/>
</dbReference>
<name>A0ABS2BIB9_9NEIS</name>
<dbReference type="SUPFAM" id="SSF52218">
    <property type="entry name" value="Flavoproteins"/>
    <property type="match status" value="1"/>
</dbReference>